<name>A0ABS6G1Z1_9FIRM</name>
<dbReference type="Pfam" id="PF01475">
    <property type="entry name" value="FUR"/>
    <property type="match status" value="1"/>
</dbReference>
<evidence type="ECO:0000313" key="2">
    <source>
        <dbReference type="Proteomes" id="UP000779508"/>
    </source>
</evidence>
<dbReference type="EMBL" id="JAHLQK010000001">
    <property type="protein sequence ID" value="MBU5675391.1"/>
    <property type="molecule type" value="Genomic_DNA"/>
</dbReference>
<organism evidence="1 2">
    <name type="scientific">Alkaliphilus flagellatus</name>
    <dbReference type="NCBI Taxonomy" id="2841507"/>
    <lineage>
        <taxon>Bacteria</taxon>
        <taxon>Bacillati</taxon>
        <taxon>Bacillota</taxon>
        <taxon>Clostridia</taxon>
        <taxon>Peptostreptococcales</taxon>
        <taxon>Natronincolaceae</taxon>
        <taxon>Alkaliphilus</taxon>
    </lineage>
</organism>
<dbReference type="InterPro" id="IPR002481">
    <property type="entry name" value="FUR"/>
</dbReference>
<keyword evidence="2" id="KW-1185">Reference proteome</keyword>
<gene>
    <name evidence="1" type="ORF">KQI88_03040</name>
</gene>
<evidence type="ECO:0000313" key="1">
    <source>
        <dbReference type="EMBL" id="MBU5675391.1"/>
    </source>
</evidence>
<protein>
    <submittedName>
        <fullName evidence="1">Transcriptional repressor</fullName>
    </submittedName>
</protein>
<proteinExistence type="predicted"/>
<dbReference type="PANTHER" id="PTHR33202:SF8">
    <property type="entry name" value="PEROXIDE-RESPONSIVE REPRESSOR PERR"/>
    <property type="match status" value="1"/>
</dbReference>
<sequence length="140" mass="15962">MDILIKELKSNSCKITPQRMAVYQTVKESIDHPNAEAVFKKLSPTYPTMSLATVYKSLELFSKLGLIQVINIGENSFRYDGKTEEHQHIICTNCSKIEDLNNDVFEDLTIKVQNISKYQIQKQQLCFYGTCSDCIQKASS</sequence>
<dbReference type="PANTHER" id="PTHR33202">
    <property type="entry name" value="ZINC UPTAKE REGULATION PROTEIN"/>
    <property type="match status" value="1"/>
</dbReference>
<accession>A0ABS6G1Z1</accession>
<dbReference type="CDD" id="cd07153">
    <property type="entry name" value="Fur_like"/>
    <property type="match status" value="1"/>
</dbReference>
<dbReference type="Proteomes" id="UP000779508">
    <property type="component" value="Unassembled WGS sequence"/>
</dbReference>
<reference evidence="1 2" key="1">
    <citation type="submission" date="2021-06" db="EMBL/GenBank/DDBJ databases">
        <authorList>
            <person name="Sun Q."/>
            <person name="Li D."/>
        </authorList>
    </citation>
    <scope>NUCLEOTIDE SEQUENCE [LARGE SCALE GENOMIC DNA]</scope>
    <source>
        <strain evidence="1 2">MSJ-5</strain>
    </source>
</reference>
<dbReference type="RefSeq" id="WP_216414875.1">
    <property type="nucleotide sequence ID" value="NZ_JAHLQK010000001.1"/>
</dbReference>
<comment type="caution">
    <text evidence="1">The sequence shown here is derived from an EMBL/GenBank/DDBJ whole genome shotgun (WGS) entry which is preliminary data.</text>
</comment>